<accession>A0A7X9WH54</accession>
<dbReference type="CDD" id="cd00840">
    <property type="entry name" value="MPP_Mre11_N"/>
    <property type="match status" value="1"/>
</dbReference>
<comment type="function">
    <text evidence="10">SbcCD cleaves DNA hairpin structures. These structures can inhibit DNA replication and are intermediates in certain DNA recombination reactions. The complex acts as a 3'-&gt;5' double strand exonuclease that can open hairpins. It also has a 5' single-strand endonuclease activity.</text>
</comment>
<dbReference type="NCBIfam" id="NF041753">
    <property type="entry name" value="sbcd_Staph"/>
    <property type="match status" value="1"/>
</dbReference>
<dbReference type="InterPro" id="IPR026843">
    <property type="entry name" value="SbcD_C"/>
</dbReference>
<gene>
    <name evidence="10" type="primary">sbcD</name>
    <name evidence="15" type="ORF">EQ811_03690</name>
    <name evidence="14" type="ORF">HHM13_06390</name>
    <name evidence="13" type="ORF">HHM24_01460</name>
</gene>
<dbReference type="RefSeq" id="WP_030062733.1">
    <property type="nucleotide sequence ID" value="NZ_AP014956.1"/>
</dbReference>
<evidence type="ECO:0000256" key="2">
    <source>
        <dbReference type="ARBA" id="ARBA00011322"/>
    </source>
</evidence>
<evidence type="ECO:0000256" key="7">
    <source>
        <dbReference type="ARBA" id="ARBA00022801"/>
    </source>
</evidence>
<evidence type="ECO:0000256" key="8">
    <source>
        <dbReference type="ARBA" id="ARBA00022839"/>
    </source>
</evidence>
<evidence type="ECO:0000256" key="3">
    <source>
        <dbReference type="ARBA" id="ARBA00013365"/>
    </source>
</evidence>
<evidence type="ECO:0000313" key="18">
    <source>
        <dbReference type="Proteomes" id="UP000550736"/>
    </source>
</evidence>
<dbReference type="GO" id="GO:0006310">
    <property type="term" value="P:DNA recombination"/>
    <property type="evidence" value="ECO:0007669"/>
    <property type="project" value="UniProtKB-KW"/>
</dbReference>
<evidence type="ECO:0000256" key="1">
    <source>
        <dbReference type="ARBA" id="ARBA00010555"/>
    </source>
</evidence>
<evidence type="ECO:0000313" key="15">
    <source>
        <dbReference type="EMBL" id="TBW78184.1"/>
    </source>
</evidence>
<dbReference type="Gene3D" id="3.60.21.10">
    <property type="match status" value="1"/>
</dbReference>
<evidence type="ECO:0000313" key="16">
    <source>
        <dbReference type="Proteomes" id="UP000291949"/>
    </source>
</evidence>
<evidence type="ECO:0000313" key="17">
    <source>
        <dbReference type="Proteomes" id="UP000538955"/>
    </source>
</evidence>
<dbReference type="GO" id="GO:0006260">
    <property type="term" value="P:DNA replication"/>
    <property type="evidence" value="ECO:0007669"/>
    <property type="project" value="UniProtKB-KW"/>
</dbReference>
<evidence type="ECO:0000256" key="9">
    <source>
        <dbReference type="ARBA" id="ARBA00023172"/>
    </source>
</evidence>
<dbReference type="EMBL" id="SCHC01000001">
    <property type="protein sequence ID" value="TBW78184.1"/>
    <property type="molecule type" value="Genomic_DNA"/>
</dbReference>
<dbReference type="NCBIfam" id="TIGR00619">
    <property type="entry name" value="sbcd"/>
    <property type="match status" value="1"/>
</dbReference>
<organism evidence="15 16">
    <name type="scientific">Staphylococcus capitis</name>
    <dbReference type="NCBI Taxonomy" id="29388"/>
    <lineage>
        <taxon>Bacteria</taxon>
        <taxon>Bacillati</taxon>
        <taxon>Bacillota</taxon>
        <taxon>Bacilli</taxon>
        <taxon>Bacillales</taxon>
        <taxon>Staphylococcaceae</taxon>
        <taxon>Staphylococcus</taxon>
    </lineage>
</organism>
<evidence type="ECO:0000259" key="12">
    <source>
        <dbReference type="Pfam" id="PF12320"/>
    </source>
</evidence>
<feature type="domain" description="Nuclease SbcCD subunit D C-terminal" evidence="12">
    <location>
        <begin position="262"/>
        <end position="350"/>
    </location>
</feature>
<reference evidence="17 18" key="2">
    <citation type="submission" date="2020-04" db="EMBL/GenBank/DDBJ databases">
        <title>The Epidemiology and Molecular Characteristics of Linezolid-Resistant Staphylococcus capitis in Huashan Hospital, Shanghai.</title>
        <authorList>
            <person name="Ding L."/>
            <person name="Li P."/>
            <person name="Yang Y."/>
            <person name="Lin D."/>
            <person name="Xu X."/>
        </authorList>
    </citation>
    <scope>NUCLEOTIDE SEQUENCE [LARGE SCALE GENOMIC DNA]</scope>
    <source>
        <strain evidence="14 18">12-86</strain>
        <strain evidence="13 17">17-84</strain>
    </source>
</reference>
<comment type="subunit">
    <text evidence="2 10">Heterodimer of SbcC and SbcD.</text>
</comment>
<dbReference type="GO" id="GO:0004519">
    <property type="term" value="F:endonuclease activity"/>
    <property type="evidence" value="ECO:0007669"/>
    <property type="project" value="UniProtKB-KW"/>
</dbReference>
<dbReference type="PANTHER" id="PTHR30337">
    <property type="entry name" value="COMPONENT OF ATP-DEPENDENT DSDNA EXONUCLEASE"/>
    <property type="match status" value="1"/>
</dbReference>
<dbReference type="PANTHER" id="PTHR30337:SF0">
    <property type="entry name" value="NUCLEASE SBCCD SUBUNIT D"/>
    <property type="match status" value="1"/>
</dbReference>
<dbReference type="EMBL" id="JABBMI010000001">
    <property type="protein sequence ID" value="NMK53417.1"/>
    <property type="molecule type" value="Genomic_DNA"/>
</dbReference>
<dbReference type="Proteomes" id="UP000550736">
    <property type="component" value="Unassembled WGS sequence"/>
</dbReference>
<dbReference type="Pfam" id="PF00149">
    <property type="entry name" value="Metallophos"/>
    <property type="match status" value="1"/>
</dbReference>
<dbReference type="InterPro" id="IPR004593">
    <property type="entry name" value="SbcD"/>
</dbReference>
<keyword evidence="8 10" id="KW-0269">Exonuclease</keyword>
<dbReference type="Pfam" id="PF12320">
    <property type="entry name" value="SbcD_C"/>
    <property type="match status" value="1"/>
</dbReference>
<evidence type="ECO:0000256" key="6">
    <source>
        <dbReference type="ARBA" id="ARBA00022759"/>
    </source>
</evidence>
<feature type="domain" description="Calcineurin-like phosphoesterase" evidence="11">
    <location>
        <begin position="1"/>
        <end position="214"/>
    </location>
</feature>
<dbReference type="SUPFAM" id="SSF56300">
    <property type="entry name" value="Metallo-dependent phosphatases"/>
    <property type="match status" value="1"/>
</dbReference>
<evidence type="ECO:0000259" key="11">
    <source>
        <dbReference type="Pfam" id="PF00149"/>
    </source>
</evidence>
<evidence type="ECO:0000256" key="10">
    <source>
        <dbReference type="RuleBase" id="RU363069"/>
    </source>
</evidence>
<evidence type="ECO:0000313" key="13">
    <source>
        <dbReference type="EMBL" id="NMK53417.1"/>
    </source>
</evidence>
<evidence type="ECO:0000313" key="14">
    <source>
        <dbReference type="EMBL" id="NMK97722.1"/>
    </source>
</evidence>
<dbReference type="AlphaFoldDB" id="A0A7X9WH54"/>
<sequence>MKIIHTADWHLGRILNGKQLLDDQKYVLTKFINHMEKEQPDVIVIAGDLYDTSYPSKETMSLLENTIAELNIILQIPVIMISGNHDGKERLNYGSSWFEHNHLFIRTKLKDIHKPIEINGVQFFALPFATISEVQHFFEDKEINTHQQALNRCIEYMSQNIDENKVSILIGHLTIKGGKTSDSERPLTIGTVESVERQSFDQFEYVMLGHLHHPFSVNEKNIKYSGSLLQYSFSEVNQAKGYRIVNIDEVYHVEDTFKSIEPLRELEVIEGDYDDVIEERVSVKNKDNYFHFKLTNMSHINDPMMKLKQIYPNTLALTNNTFEHIEEFNNVEIKKQDDQSIIKSFYESMTNEEISENQSNKIAEILNNIMRKEV</sequence>
<dbReference type="GO" id="GO:0008408">
    <property type="term" value="F:3'-5' exonuclease activity"/>
    <property type="evidence" value="ECO:0007669"/>
    <property type="project" value="InterPro"/>
</dbReference>
<keyword evidence="17" id="KW-1185">Reference proteome</keyword>
<proteinExistence type="inferred from homology"/>
<comment type="caution">
    <text evidence="15">The sequence shown here is derived from an EMBL/GenBank/DDBJ whole genome shotgun (WGS) entry which is preliminary data.</text>
</comment>
<dbReference type="EMBL" id="JABBLX010000012">
    <property type="protein sequence ID" value="NMK97722.1"/>
    <property type="molecule type" value="Genomic_DNA"/>
</dbReference>
<dbReference type="InterPro" id="IPR041796">
    <property type="entry name" value="Mre11_N"/>
</dbReference>
<dbReference type="InterPro" id="IPR029052">
    <property type="entry name" value="Metallo-depent_PP-like"/>
</dbReference>
<dbReference type="InterPro" id="IPR050535">
    <property type="entry name" value="DNA_Repair-Maintenance_Comp"/>
</dbReference>
<dbReference type="Proteomes" id="UP000291949">
    <property type="component" value="Unassembled WGS sequence"/>
</dbReference>
<dbReference type="InterPro" id="IPR004843">
    <property type="entry name" value="Calcineurin-like_PHP"/>
</dbReference>
<keyword evidence="4 10" id="KW-0235">DNA replication</keyword>
<reference evidence="15 16" key="1">
    <citation type="journal article" date="2019" name="Sci. Transl. Med.">
        <title>Quorum sensing between bacterial species on the skin protects against epidermal injury in atopic dermatitis.</title>
        <authorList>
            <person name="Williams M.R."/>
        </authorList>
    </citation>
    <scope>NUCLEOTIDE SEQUENCE [LARGE SCALE GENOMIC DNA]</scope>
    <source>
        <strain evidence="15 16">H8</strain>
    </source>
</reference>
<dbReference type="Proteomes" id="UP000538955">
    <property type="component" value="Unassembled WGS sequence"/>
</dbReference>
<name>A0A7X9WH54_STACP</name>
<comment type="similarity">
    <text evidence="1 10">Belongs to the SbcD family.</text>
</comment>
<protein>
    <recommendedName>
        <fullName evidence="3 10">Nuclease SbcCD subunit D</fullName>
    </recommendedName>
</protein>
<keyword evidence="9 10" id="KW-0233">DNA recombination</keyword>
<evidence type="ECO:0000256" key="5">
    <source>
        <dbReference type="ARBA" id="ARBA00022722"/>
    </source>
</evidence>
<keyword evidence="5 10" id="KW-0540">Nuclease</keyword>
<keyword evidence="7 10" id="KW-0378">Hydrolase</keyword>
<dbReference type="InterPro" id="IPR053381">
    <property type="entry name" value="SbcCD_nuclease"/>
</dbReference>
<keyword evidence="6 10" id="KW-0255">Endonuclease</keyword>
<evidence type="ECO:0000256" key="4">
    <source>
        <dbReference type="ARBA" id="ARBA00022705"/>
    </source>
</evidence>